<accession>A0A6S6W4W9</accession>
<dbReference type="Gene3D" id="1.10.630.10">
    <property type="entry name" value="Cytochrome P450"/>
    <property type="match status" value="1"/>
</dbReference>
<dbReference type="SUPFAM" id="SSF48264">
    <property type="entry name" value="Cytochrome P450"/>
    <property type="match status" value="1"/>
</dbReference>
<reference evidence="1" key="1">
    <citation type="submission" date="2021-02" db="EMBL/GenBank/DDBJ databases">
        <authorList>
            <person name="Syme A R."/>
            <person name="Syme A R."/>
            <person name="Moolhuijzen P."/>
        </authorList>
    </citation>
    <scope>NUCLEOTIDE SEQUENCE</scope>
    <source>
        <strain evidence="1">W1-1</strain>
    </source>
</reference>
<dbReference type="Proteomes" id="UP000472372">
    <property type="component" value="Chromosome 6"/>
</dbReference>
<dbReference type="GO" id="GO:0005506">
    <property type="term" value="F:iron ion binding"/>
    <property type="evidence" value="ECO:0007669"/>
    <property type="project" value="InterPro"/>
</dbReference>
<evidence type="ECO:0000313" key="2">
    <source>
        <dbReference type="Proteomes" id="UP000472372"/>
    </source>
</evidence>
<dbReference type="AlphaFoldDB" id="A0A6S6W4W9"/>
<sequence length="440" mass="50586">MSEREEQLKNAKECANTIRFKTEDGKVHPNQLARVMPNQKLKDIFGIENAFTSLSNKRPFVAKAENLMLEAMNCQKDTPDDWTNLRHGALTYFDEYMNSNGVHSFKLAELTQYLTLKISLRYLFDGAHEALKSDTHFQDVIYIGKRINELWIESKQKDLAERERPLWKDETNLHNALRRVTFSAPNVDIGGYPNDATTADPLEPSNNPMNLLLPAYETMWRVVLRCFLEVQHRAAGNKTIWTAVLRDYLRNLKNPNSIENDVFHKPTEANGSIIRPVEIVKEALRLYPPTRRVHRCFNNKEVKADIEACHRQKILCGDDSNVFRPERWQGLCSNARQAWYDKEGGTIKKLEDLKKLKTKLKTEEEELGFMPFAYYCAADHINTKEFASKMIALLVAVLCNGLGDEWILEDSDSIPPYGIPLSSERGEYEELSLKKAATTK</sequence>
<dbReference type="EMBL" id="HG992982">
    <property type="protein sequence ID" value="CAE7185169.1"/>
    <property type="molecule type" value="Genomic_DNA"/>
</dbReference>
<name>A0A6S6W4W9_9PLEO</name>
<evidence type="ECO:0000313" key="1">
    <source>
        <dbReference type="EMBL" id="CAE7185169.1"/>
    </source>
</evidence>
<proteinExistence type="predicted"/>
<organism evidence="1 2">
    <name type="scientific">Pyrenophora teres f. teres</name>
    <dbReference type="NCBI Taxonomy" id="97479"/>
    <lineage>
        <taxon>Eukaryota</taxon>
        <taxon>Fungi</taxon>
        <taxon>Dikarya</taxon>
        <taxon>Ascomycota</taxon>
        <taxon>Pezizomycotina</taxon>
        <taxon>Dothideomycetes</taxon>
        <taxon>Pleosporomycetidae</taxon>
        <taxon>Pleosporales</taxon>
        <taxon>Pleosporineae</taxon>
        <taxon>Pleosporaceae</taxon>
        <taxon>Pyrenophora</taxon>
    </lineage>
</organism>
<dbReference type="GO" id="GO:0020037">
    <property type="term" value="F:heme binding"/>
    <property type="evidence" value="ECO:0007669"/>
    <property type="project" value="InterPro"/>
</dbReference>
<dbReference type="GO" id="GO:0016705">
    <property type="term" value="F:oxidoreductase activity, acting on paired donors, with incorporation or reduction of molecular oxygen"/>
    <property type="evidence" value="ECO:0007669"/>
    <property type="project" value="InterPro"/>
</dbReference>
<dbReference type="InterPro" id="IPR036396">
    <property type="entry name" value="Cyt_P450_sf"/>
</dbReference>
<gene>
    <name evidence="1" type="ORF">PTTW11_06757</name>
</gene>
<protein>
    <submittedName>
        <fullName evidence="1">Uncharacterized protein</fullName>
    </submittedName>
</protein>
<dbReference type="GO" id="GO:0004497">
    <property type="term" value="F:monooxygenase activity"/>
    <property type="evidence" value="ECO:0007669"/>
    <property type="project" value="InterPro"/>
</dbReference>